<organism evidence="3 4">
    <name type="scientific">Prunus dulcis</name>
    <name type="common">Almond</name>
    <name type="synonym">Amygdalus dulcis</name>
    <dbReference type="NCBI Taxonomy" id="3755"/>
    <lineage>
        <taxon>Eukaryota</taxon>
        <taxon>Viridiplantae</taxon>
        <taxon>Streptophyta</taxon>
        <taxon>Embryophyta</taxon>
        <taxon>Tracheophyta</taxon>
        <taxon>Spermatophyta</taxon>
        <taxon>Magnoliopsida</taxon>
        <taxon>eudicotyledons</taxon>
        <taxon>Gunneridae</taxon>
        <taxon>Pentapetalae</taxon>
        <taxon>rosids</taxon>
        <taxon>fabids</taxon>
        <taxon>Rosales</taxon>
        <taxon>Rosaceae</taxon>
        <taxon>Amygdaloideae</taxon>
        <taxon>Amygdaleae</taxon>
        <taxon>Prunus</taxon>
    </lineage>
</organism>
<dbReference type="Proteomes" id="UP001054821">
    <property type="component" value="Chromosome 3"/>
</dbReference>
<accession>A0AAD4W9X1</accession>
<dbReference type="InterPro" id="IPR002156">
    <property type="entry name" value="RNaseH_domain"/>
</dbReference>
<evidence type="ECO:0000313" key="4">
    <source>
        <dbReference type="Proteomes" id="UP001054821"/>
    </source>
</evidence>
<proteinExistence type="predicted"/>
<dbReference type="GO" id="GO:0004523">
    <property type="term" value="F:RNA-DNA hybrid ribonuclease activity"/>
    <property type="evidence" value="ECO:0007669"/>
    <property type="project" value="InterPro"/>
</dbReference>
<comment type="caution">
    <text evidence="3">The sequence shown here is derived from an EMBL/GenBank/DDBJ whole genome shotgun (WGS) entry which is preliminary data.</text>
</comment>
<gene>
    <name evidence="3" type="ORF">L3X38_017537</name>
</gene>
<feature type="compositionally biased region" description="Basic and acidic residues" evidence="1">
    <location>
        <begin position="1"/>
        <end position="11"/>
    </location>
</feature>
<evidence type="ECO:0000259" key="2">
    <source>
        <dbReference type="PROSITE" id="PS50879"/>
    </source>
</evidence>
<dbReference type="GO" id="GO:0003676">
    <property type="term" value="F:nucleic acid binding"/>
    <property type="evidence" value="ECO:0007669"/>
    <property type="project" value="InterPro"/>
</dbReference>
<feature type="domain" description="RNase H type-1" evidence="2">
    <location>
        <begin position="20"/>
        <end position="88"/>
    </location>
</feature>
<dbReference type="PROSITE" id="PS50879">
    <property type="entry name" value="RNASE_H_1"/>
    <property type="match status" value="1"/>
</dbReference>
<evidence type="ECO:0000256" key="1">
    <source>
        <dbReference type="SAM" id="MobiDB-lite"/>
    </source>
</evidence>
<dbReference type="InterPro" id="IPR012337">
    <property type="entry name" value="RNaseH-like_sf"/>
</dbReference>
<sequence length="88" mass="9641">MVTKSKEKTDDTSPTDSKLPNDMWQLHVDGASNHKGAGAGVVIVTPDRTLLEQAITLGFSASNNEVEYEELLAGLRLAKEMWIKRLAT</sequence>
<dbReference type="Gene3D" id="3.30.420.10">
    <property type="entry name" value="Ribonuclease H-like superfamily/Ribonuclease H"/>
    <property type="match status" value="1"/>
</dbReference>
<feature type="region of interest" description="Disordered" evidence="1">
    <location>
        <begin position="1"/>
        <end position="22"/>
    </location>
</feature>
<protein>
    <recommendedName>
        <fullName evidence="2">RNase H type-1 domain-containing protein</fullName>
    </recommendedName>
</protein>
<dbReference type="InterPro" id="IPR036397">
    <property type="entry name" value="RNaseH_sf"/>
</dbReference>
<dbReference type="SUPFAM" id="SSF53098">
    <property type="entry name" value="Ribonuclease H-like"/>
    <property type="match status" value="1"/>
</dbReference>
<name>A0AAD4W9X1_PRUDU</name>
<dbReference type="AlphaFoldDB" id="A0AAD4W9X1"/>
<evidence type="ECO:0000313" key="3">
    <source>
        <dbReference type="EMBL" id="KAI5338266.1"/>
    </source>
</evidence>
<keyword evidence="4" id="KW-1185">Reference proteome</keyword>
<dbReference type="EMBL" id="JAJFAZ020000003">
    <property type="protein sequence ID" value="KAI5338266.1"/>
    <property type="molecule type" value="Genomic_DNA"/>
</dbReference>
<reference evidence="3 4" key="1">
    <citation type="journal article" date="2022" name="G3 (Bethesda)">
        <title>Whole-genome sequence and methylome profiling of the almond [Prunus dulcis (Mill.) D.A. Webb] cultivar 'Nonpareil'.</title>
        <authorList>
            <person name="D'Amico-Willman K.M."/>
            <person name="Ouma W.Z."/>
            <person name="Meulia T."/>
            <person name="Sideli G.M."/>
            <person name="Gradziel T.M."/>
            <person name="Fresnedo-Ramirez J."/>
        </authorList>
    </citation>
    <scope>NUCLEOTIDE SEQUENCE [LARGE SCALE GENOMIC DNA]</scope>
    <source>
        <strain evidence="3">Clone GOH B32 T37-40</strain>
    </source>
</reference>
<dbReference type="PANTHER" id="PTHR48475:SF2">
    <property type="entry name" value="RIBONUCLEASE H"/>
    <property type="match status" value="1"/>
</dbReference>
<dbReference type="PANTHER" id="PTHR48475">
    <property type="entry name" value="RIBONUCLEASE H"/>
    <property type="match status" value="1"/>
</dbReference>